<keyword evidence="3" id="KW-1185">Reference proteome</keyword>
<organism evidence="2 3">
    <name type="scientific">Oceaniferula marina</name>
    <dbReference type="NCBI Taxonomy" id="2748318"/>
    <lineage>
        <taxon>Bacteria</taxon>
        <taxon>Pseudomonadati</taxon>
        <taxon>Verrucomicrobiota</taxon>
        <taxon>Verrucomicrobiia</taxon>
        <taxon>Verrucomicrobiales</taxon>
        <taxon>Verrucomicrobiaceae</taxon>
        <taxon>Oceaniferula</taxon>
    </lineage>
</organism>
<proteinExistence type="predicted"/>
<evidence type="ECO:0000259" key="1">
    <source>
        <dbReference type="Pfam" id="PF01551"/>
    </source>
</evidence>
<dbReference type="AlphaFoldDB" id="A0A851GAV9"/>
<dbReference type="InterPro" id="IPR016047">
    <property type="entry name" value="M23ase_b-sheet_dom"/>
</dbReference>
<comment type="caution">
    <text evidence="2">The sequence shown here is derived from an EMBL/GenBank/DDBJ whole genome shotgun (WGS) entry which is preliminary data.</text>
</comment>
<dbReference type="Pfam" id="PF01551">
    <property type="entry name" value="Peptidase_M23"/>
    <property type="match status" value="1"/>
</dbReference>
<dbReference type="EMBL" id="JACBAZ010000001">
    <property type="protein sequence ID" value="NWK54898.1"/>
    <property type="molecule type" value="Genomic_DNA"/>
</dbReference>
<evidence type="ECO:0000313" key="3">
    <source>
        <dbReference type="Proteomes" id="UP000557872"/>
    </source>
</evidence>
<feature type="domain" description="M23ase beta-sheet core" evidence="1">
    <location>
        <begin position="122"/>
        <end position="209"/>
    </location>
</feature>
<gene>
    <name evidence="2" type="ORF">HW115_04710</name>
</gene>
<evidence type="ECO:0000313" key="2">
    <source>
        <dbReference type="EMBL" id="NWK54898.1"/>
    </source>
</evidence>
<dbReference type="GO" id="GO:0004222">
    <property type="term" value="F:metalloendopeptidase activity"/>
    <property type="evidence" value="ECO:0007669"/>
    <property type="project" value="TreeGrafter"/>
</dbReference>
<name>A0A851GAV9_9BACT</name>
<reference evidence="2 3" key="1">
    <citation type="submission" date="2020-07" db="EMBL/GenBank/DDBJ databases">
        <title>Roseicoccus Jingziensis gen. nov., sp. nov., isolated from coastal seawater.</title>
        <authorList>
            <person name="Feng X."/>
        </authorList>
    </citation>
    <scope>NUCLEOTIDE SEQUENCE [LARGE SCALE GENOMIC DNA]</scope>
    <source>
        <strain evidence="2 3">N1E253</strain>
    </source>
</reference>
<dbReference type="SUPFAM" id="SSF51261">
    <property type="entry name" value="Duplicated hybrid motif"/>
    <property type="match status" value="1"/>
</dbReference>
<sequence length="267" mass="29345">MKQRLIHFGVAFLFVAIAVLIAREFLKPAVDTERPIKSLTSHQDADAPLGFPVNDQPAPFDSRFIQLSGFERTLIPKVSRMSQPMGTEHGALTYNAQPFWADNPARGGHHTGDDLNGIGGMNTDLGDPVYAIANGLVIYRGEPSLAWGNTLIIAHRTPEGEVIQSMYAHLDQLHLAYGDVVYQGQTIGTVGTANLNYPAHLHFEIRKSSSSHIGYGYGPSPGTRQNPNETLAKYRGLIEDAFYAAPLQTTLDEQLNQQRIKNLIPTQ</sequence>
<dbReference type="RefSeq" id="WP_178931401.1">
    <property type="nucleotide sequence ID" value="NZ_JACBAZ010000001.1"/>
</dbReference>
<dbReference type="Gene3D" id="2.70.70.10">
    <property type="entry name" value="Glucose Permease (Domain IIA)"/>
    <property type="match status" value="1"/>
</dbReference>
<dbReference type="Proteomes" id="UP000557872">
    <property type="component" value="Unassembled WGS sequence"/>
</dbReference>
<protein>
    <submittedName>
        <fullName evidence="2">M23 family metallopeptidase</fullName>
    </submittedName>
</protein>
<accession>A0A851GAV9</accession>
<dbReference type="PANTHER" id="PTHR21666:SF270">
    <property type="entry name" value="MUREIN HYDROLASE ACTIVATOR ENVC"/>
    <property type="match status" value="1"/>
</dbReference>
<dbReference type="InterPro" id="IPR050570">
    <property type="entry name" value="Cell_wall_metabolism_enzyme"/>
</dbReference>
<dbReference type="PANTHER" id="PTHR21666">
    <property type="entry name" value="PEPTIDASE-RELATED"/>
    <property type="match status" value="1"/>
</dbReference>
<dbReference type="CDD" id="cd12797">
    <property type="entry name" value="M23_peptidase"/>
    <property type="match status" value="1"/>
</dbReference>
<dbReference type="InterPro" id="IPR011055">
    <property type="entry name" value="Dup_hybrid_motif"/>
</dbReference>